<proteinExistence type="predicted"/>
<reference evidence="2 3" key="1">
    <citation type="submission" date="2013-08" db="EMBL/GenBank/DDBJ databases">
        <title>The genome sequence of Knoellia flava.</title>
        <authorList>
            <person name="Zhu W."/>
            <person name="Wang G."/>
        </authorList>
    </citation>
    <scope>NUCLEOTIDE SEQUENCE [LARGE SCALE GENOMIC DNA]</scope>
    <source>
        <strain evidence="2 3">TL1</strain>
    </source>
</reference>
<keyword evidence="3" id="KW-1185">Reference proteome</keyword>
<protein>
    <submittedName>
        <fullName evidence="2">Uncharacterized protein</fullName>
    </submittedName>
</protein>
<dbReference type="Proteomes" id="UP000029990">
    <property type="component" value="Unassembled WGS sequence"/>
</dbReference>
<organism evidence="2 3">
    <name type="scientific">Knoellia flava TL1</name>
    <dbReference type="NCBI Taxonomy" id="1385518"/>
    <lineage>
        <taxon>Bacteria</taxon>
        <taxon>Bacillati</taxon>
        <taxon>Actinomycetota</taxon>
        <taxon>Actinomycetes</taxon>
        <taxon>Micrococcales</taxon>
        <taxon>Intrasporangiaceae</taxon>
        <taxon>Knoellia</taxon>
    </lineage>
</organism>
<name>A0ABR4XEH2_9MICO</name>
<evidence type="ECO:0000313" key="3">
    <source>
        <dbReference type="Proteomes" id="UP000029990"/>
    </source>
</evidence>
<feature type="compositionally biased region" description="Low complexity" evidence="1">
    <location>
        <begin position="51"/>
        <end position="61"/>
    </location>
</feature>
<comment type="caution">
    <text evidence="2">The sequence shown here is derived from an EMBL/GenBank/DDBJ whole genome shotgun (WGS) entry which is preliminary data.</text>
</comment>
<feature type="region of interest" description="Disordered" evidence="1">
    <location>
        <begin position="51"/>
        <end position="86"/>
    </location>
</feature>
<gene>
    <name evidence="2" type="ORF">N798_07595</name>
</gene>
<sequence>MVLGWSEVGSQCATAARAEVSRVRASAATSARASLPVTETMASGSIASTTVVASSTERTTTLHGRRTPIEGSAPSAARARGGRQAPRITCGGRSASSFALRVAARSISVRMPNPWSASADRVDSSTSGNGRSTVVPMAWVTASSLVAVGRKVRRTSGLR</sequence>
<dbReference type="EMBL" id="AVPI01000017">
    <property type="protein sequence ID" value="KGN32233.1"/>
    <property type="molecule type" value="Genomic_DNA"/>
</dbReference>
<accession>A0ABR4XEH2</accession>
<feature type="compositionally biased region" description="Low complexity" evidence="1">
    <location>
        <begin position="71"/>
        <end position="86"/>
    </location>
</feature>
<evidence type="ECO:0000256" key="1">
    <source>
        <dbReference type="SAM" id="MobiDB-lite"/>
    </source>
</evidence>
<evidence type="ECO:0000313" key="2">
    <source>
        <dbReference type="EMBL" id="KGN32233.1"/>
    </source>
</evidence>